<dbReference type="AlphaFoldDB" id="A0A074WNU5"/>
<evidence type="ECO:0000313" key="2">
    <source>
        <dbReference type="EMBL" id="KEQ73259.1"/>
    </source>
</evidence>
<protein>
    <submittedName>
        <fullName evidence="2">Uncharacterized protein</fullName>
    </submittedName>
</protein>
<dbReference type="RefSeq" id="XP_013427754.1">
    <property type="nucleotide sequence ID" value="XM_013572300.1"/>
</dbReference>
<dbReference type="OrthoDB" id="3840071at2759"/>
<dbReference type="Proteomes" id="UP000027730">
    <property type="component" value="Unassembled WGS sequence"/>
</dbReference>
<dbReference type="GeneID" id="25416835"/>
<dbReference type="EMBL" id="KL584709">
    <property type="protein sequence ID" value="KEQ73259.1"/>
    <property type="molecule type" value="Genomic_DNA"/>
</dbReference>
<reference evidence="2 3" key="1">
    <citation type="journal article" date="2014" name="BMC Genomics">
        <title>Genome sequencing of four Aureobasidium pullulans varieties: biotechnological potential, stress tolerance, and description of new species.</title>
        <authorList>
            <person name="Gostin Ar C."/>
            <person name="Ohm R.A."/>
            <person name="Kogej T."/>
            <person name="Sonjak S."/>
            <person name="Turk M."/>
            <person name="Zajc J."/>
            <person name="Zalar P."/>
            <person name="Grube M."/>
            <person name="Sun H."/>
            <person name="Han J."/>
            <person name="Sharma A."/>
            <person name="Chiniquy J."/>
            <person name="Ngan C.Y."/>
            <person name="Lipzen A."/>
            <person name="Barry K."/>
            <person name="Grigoriev I.V."/>
            <person name="Gunde-Cimerman N."/>
        </authorList>
    </citation>
    <scope>NUCLEOTIDE SEQUENCE [LARGE SCALE GENOMIC DNA]</scope>
    <source>
        <strain evidence="2 3">CBS 147.97</strain>
    </source>
</reference>
<proteinExistence type="predicted"/>
<organism evidence="2 3">
    <name type="scientific">Aureobasidium namibiae CBS 147.97</name>
    <dbReference type="NCBI Taxonomy" id="1043004"/>
    <lineage>
        <taxon>Eukaryota</taxon>
        <taxon>Fungi</taxon>
        <taxon>Dikarya</taxon>
        <taxon>Ascomycota</taxon>
        <taxon>Pezizomycotina</taxon>
        <taxon>Dothideomycetes</taxon>
        <taxon>Dothideomycetidae</taxon>
        <taxon>Dothideales</taxon>
        <taxon>Saccotheciaceae</taxon>
        <taxon>Aureobasidium</taxon>
    </lineage>
</organism>
<name>A0A074WNU5_9PEZI</name>
<evidence type="ECO:0000256" key="1">
    <source>
        <dbReference type="SAM" id="MobiDB-lite"/>
    </source>
</evidence>
<feature type="compositionally biased region" description="Low complexity" evidence="1">
    <location>
        <begin position="107"/>
        <end position="134"/>
    </location>
</feature>
<feature type="compositionally biased region" description="Low complexity" evidence="1">
    <location>
        <begin position="82"/>
        <end position="91"/>
    </location>
</feature>
<keyword evidence="3" id="KW-1185">Reference proteome</keyword>
<evidence type="ECO:0000313" key="3">
    <source>
        <dbReference type="Proteomes" id="UP000027730"/>
    </source>
</evidence>
<gene>
    <name evidence="2" type="ORF">M436DRAFT_81646</name>
</gene>
<accession>A0A074WNU5</accession>
<dbReference type="HOGENOM" id="CLU_924328_0_0_1"/>
<sequence>MAFASLVEVKLADLRRCDKDGCNRWWHKTDFKLIGHDSHNIFLKCPHCREARTNPTKYWHGPPSGPREPAYDYPAKMPQTPLMPSLPSSSPGDRRSSTKRQMSSESTAATPTQNKKPKPQQATPAPTPTTSVAKTAKMVRKDSLGSTVAPATAKGELNLELLQSSTKRHFEEWKACKGRPATYMQKELEDAQTHLKTMQNSTPKIERTVRETQQKQAAAQAGLKRFEQLQEDNLISARKAGAHEGIHKPIMDTWLMQSKKHVQLAWEENNRCSKAWQTAMSDRAEARRIETEQKQKIENILEERKQLENFGVYVSALPAESNGA</sequence>
<feature type="region of interest" description="Disordered" evidence="1">
    <location>
        <begin position="54"/>
        <end position="134"/>
    </location>
</feature>